<reference evidence="3 4" key="1">
    <citation type="submission" date="2019-06" db="EMBL/GenBank/DDBJ databases">
        <title>Sequencing the genomes of 1000 actinobacteria strains.</title>
        <authorList>
            <person name="Klenk H.-P."/>
        </authorList>
    </citation>
    <scope>NUCLEOTIDE SEQUENCE [LARGE SCALE GENOMIC DNA]</scope>
    <source>
        <strain evidence="3 4">DSM 46837</strain>
    </source>
</reference>
<keyword evidence="4" id="KW-1185">Reference proteome</keyword>
<feature type="compositionally biased region" description="Pro residues" evidence="1">
    <location>
        <begin position="716"/>
        <end position="731"/>
    </location>
</feature>
<dbReference type="SMART" id="SM00507">
    <property type="entry name" value="HNHc"/>
    <property type="match status" value="1"/>
</dbReference>
<dbReference type="InterPro" id="IPR003615">
    <property type="entry name" value="HNH_nuc"/>
</dbReference>
<feature type="compositionally biased region" description="Basic and acidic residues" evidence="1">
    <location>
        <begin position="743"/>
        <end position="754"/>
    </location>
</feature>
<feature type="compositionally biased region" description="Basic and acidic residues" evidence="1">
    <location>
        <begin position="442"/>
        <end position="451"/>
    </location>
</feature>
<name>A0A543PAX2_9ACTN</name>
<proteinExistence type="predicted"/>
<evidence type="ECO:0000313" key="3">
    <source>
        <dbReference type="EMBL" id="TQN41231.1"/>
    </source>
</evidence>
<dbReference type="EMBL" id="VFQE01000001">
    <property type="protein sequence ID" value="TQN41231.1"/>
    <property type="molecule type" value="Genomic_DNA"/>
</dbReference>
<dbReference type="InterPro" id="IPR003870">
    <property type="entry name" value="DUF222"/>
</dbReference>
<comment type="caution">
    <text evidence="3">The sequence shown here is derived from an EMBL/GenBank/DDBJ whole genome shotgun (WGS) entry which is preliminary data.</text>
</comment>
<feature type="region of interest" description="Disordered" evidence="1">
    <location>
        <begin position="601"/>
        <end position="623"/>
    </location>
</feature>
<evidence type="ECO:0000313" key="4">
    <source>
        <dbReference type="Proteomes" id="UP000319865"/>
    </source>
</evidence>
<feature type="region of interest" description="Disordered" evidence="1">
    <location>
        <begin position="416"/>
        <end position="534"/>
    </location>
</feature>
<dbReference type="Proteomes" id="UP000319865">
    <property type="component" value="Unassembled WGS sequence"/>
</dbReference>
<dbReference type="CDD" id="cd00085">
    <property type="entry name" value="HNHc"/>
    <property type="match status" value="1"/>
</dbReference>
<gene>
    <name evidence="3" type="ORF">FHU33_0594</name>
</gene>
<evidence type="ECO:0000256" key="1">
    <source>
        <dbReference type="SAM" id="MobiDB-lite"/>
    </source>
</evidence>
<protein>
    <submittedName>
        <fullName evidence="3">Uncharacterized protein DUF222</fullName>
    </submittedName>
</protein>
<feature type="domain" description="HNH nuclease" evidence="2">
    <location>
        <begin position="625"/>
        <end position="676"/>
    </location>
</feature>
<accession>A0A543PAX2</accession>
<sequence>MIEHMFGAAQASVEDRPSVFESLLRAALADAPGLIQSFAPRSTLLIELPSHRTTPAATRLESGTVPDTDPDDVAVAEPEAVEEAEPDAVVVTTGTVAGSGPEAVTDCEPESGAVEPELAAFAGLLEVGAGHLARAKAAHRVQWREAAVQVRALAAFAAARPAAALDRPDDEVGAAAAASRAARPAMLTQVSEWAVDEVMVALGLSSQAATVLLTDSVTLVEQLPATVAALEAGTISWTHARMLIQVLAPLSDDGVRAEVEAGLLAGAAGRTVGQLRASAQRAVLRVDATAATRRLATAIGQRAVRGYAGEDGMGTLAASMPLPVLRACESALHQYAEACTFPRDERTLDQRKLDCLVDLILRPNDPDRPPVQAHLDIVASVGTLTGGDEPGEVDGQPVPAALIRELAYALSLLPRPASTQSPNAEIPAEGEAEDDQGSNGEGHNHEGHNDGAGDEAGDDVGDHDGRGDGIPAGEPAAVAAGTDRAAPEAAEPVSTEPEPAESKPATFERTEPQPTEPEPGFPDPARAQSTDGRQAVAADLASAWLGDLLNLRSTAGTALAGLPQIAIIDELSGQLLALASAAETRRAATCTRRACRTGRTPCTHPPAGLGLGPPPESPGYQPSDSLQRFVRARDRRCRFPGCRARADRCDLDHNTPYPAGATSCDNLCCLCRHHHRLSHQAPGWTMHRLPDGGIEWTTPSGDRITTHPPRYGNDDPAPPKPPKPPERPPPLSLRELVLGRSATAEERTNDPAPF</sequence>
<dbReference type="AlphaFoldDB" id="A0A543PAX2"/>
<feature type="region of interest" description="Disordered" evidence="1">
    <location>
        <begin position="695"/>
        <end position="754"/>
    </location>
</feature>
<evidence type="ECO:0000259" key="2">
    <source>
        <dbReference type="SMART" id="SM00507"/>
    </source>
</evidence>
<organism evidence="3 4">
    <name type="scientific">Blastococcus colisei</name>
    <dbReference type="NCBI Taxonomy" id="1564162"/>
    <lineage>
        <taxon>Bacteria</taxon>
        <taxon>Bacillati</taxon>
        <taxon>Actinomycetota</taxon>
        <taxon>Actinomycetes</taxon>
        <taxon>Geodermatophilales</taxon>
        <taxon>Geodermatophilaceae</taxon>
        <taxon>Blastococcus</taxon>
    </lineage>
</organism>
<dbReference type="Pfam" id="PF02720">
    <property type="entry name" value="DUF222"/>
    <property type="match status" value="1"/>
</dbReference>